<gene>
    <name evidence="3" type="ORF">HINF_LOCUS674</name>
</gene>
<feature type="coiled-coil region" evidence="1">
    <location>
        <begin position="801"/>
        <end position="892"/>
    </location>
</feature>
<dbReference type="EMBL" id="CAXDID020000001">
    <property type="protein sequence ID" value="CAL5970734.1"/>
    <property type="molecule type" value="Genomic_DNA"/>
</dbReference>
<feature type="compositionally biased region" description="Basic and acidic residues" evidence="2">
    <location>
        <begin position="310"/>
        <end position="357"/>
    </location>
</feature>
<name>A0ABP1GM78_9EUKA</name>
<feature type="compositionally biased region" description="Basic and acidic residues" evidence="2">
    <location>
        <begin position="163"/>
        <end position="174"/>
    </location>
</feature>
<feature type="region of interest" description="Disordered" evidence="2">
    <location>
        <begin position="297"/>
        <end position="372"/>
    </location>
</feature>
<proteinExistence type="predicted"/>
<feature type="compositionally biased region" description="Basic residues" evidence="2">
    <location>
        <begin position="212"/>
        <end position="221"/>
    </location>
</feature>
<feature type="region of interest" description="Disordered" evidence="2">
    <location>
        <begin position="583"/>
        <end position="606"/>
    </location>
</feature>
<feature type="coiled-coil region" evidence="1">
    <location>
        <begin position="969"/>
        <end position="1118"/>
    </location>
</feature>
<feature type="compositionally biased region" description="Basic and acidic residues" evidence="2">
    <location>
        <begin position="222"/>
        <end position="235"/>
    </location>
</feature>
<organism evidence="3 4">
    <name type="scientific">Hexamita inflata</name>
    <dbReference type="NCBI Taxonomy" id="28002"/>
    <lineage>
        <taxon>Eukaryota</taxon>
        <taxon>Metamonada</taxon>
        <taxon>Diplomonadida</taxon>
        <taxon>Hexamitidae</taxon>
        <taxon>Hexamitinae</taxon>
        <taxon>Hexamita</taxon>
    </lineage>
</organism>
<feature type="compositionally biased region" description="Low complexity" evidence="2">
    <location>
        <begin position="395"/>
        <end position="408"/>
    </location>
</feature>
<reference evidence="3 4" key="1">
    <citation type="submission" date="2024-07" db="EMBL/GenBank/DDBJ databases">
        <authorList>
            <person name="Akdeniz Z."/>
        </authorList>
    </citation>
    <scope>NUCLEOTIDE SEQUENCE [LARGE SCALE GENOMIC DNA]</scope>
</reference>
<dbReference type="Proteomes" id="UP001642409">
    <property type="component" value="Unassembled WGS sequence"/>
</dbReference>
<feature type="region of interest" description="Disordered" evidence="2">
    <location>
        <begin position="121"/>
        <end position="235"/>
    </location>
</feature>
<feature type="compositionally biased region" description="Basic and acidic residues" evidence="2">
    <location>
        <begin position="145"/>
        <end position="155"/>
    </location>
</feature>
<feature type="compositionally biased region" description="Basic and acidic residues" evidence="2">
    <location>
        <begin position="193"/>
        <end position="211"/>
    </location>
</feature>
<accession>A0ABP1GM78</accession>
<sequence>MTEHSIPPEAVQKVKDILATDTSQNINYRQICQYFASAGKNSAEITDKNTVQLITHLNVIRKEYKMSAANFSKYLYEQIQELYGSFPQIPQSARASNKLNNDSMKSDRKLDSKNGSQIIITELLPIPNKKNTTEQSQLQSSQESRAFRGRPEQLDSKLQTPRMKSERTMSMEKISKRKKRGHDDESEMSGESRGPEITKSKLINDSKDSNSHRRSKSSSKRNKTEEDDKNAIKTDSYKELLVALDQQEPIQTQEPLPELESQLKKYQQQYNAKEKQTVVQIEQTNVIEKTNQKFDKNEEISTAKEPAIIHSEEISTIKDTLIETHNDDKNETPKEKRSASKSEKSVSKSTDLKKNDKPIISNNTDLTEEERRQMMRIHTIAMETEEDLRNAQSSNEKAQNQQQPQEQQNKPDEDDFDNSTEQKEIIDDKKLYLEKQPLTNIKYEQKINDIHYSQDSTVQLNLRYSESESENLNAQNITNFEQNVQSKQVTKHQENENILSSTEVEQVDKTKVIKEIYSFNSDSTDKKRNSSVSDNQHAQIASNIYKSGLQQQLAPVNIQEHAYDDLSYDMHQNNSVATVREEESNVKNSGPVTRNTSNASINGNNNLNNIQSLKGTDKNSFGKNHEIQNTSEIYVLDNENQLRTIESTKDLKLKDQTNISMLSKLSETPIDQSKLSLSSYTNIQSMKEQKVTIYTAIPNQSEISIDNCSVGTQTPARDIALDNAILTLQLREMKEEKNKIETEKFKLYNDIKKIQNKFDKYRKDAVILEQKLKRQAVEDKDKSVFLQQSLNQIQQLNQEEIQNMREQSDIIKKELNQKNNEVQSVYEQFDQVKKQYEVDAHSLRNKFAKEKDQYVAKIGQLSLQLSEKCAQIEALQQQCQRAEVETNISQNDLTNLNFNYQKRIDEIKQQYELQLSDIIKNANGNTSQIFEKIRNEAQQDQLNSRTQIIKLNETINSQEKNLLSKNALIDQMIKQRNELELQIESDNEVIQSFKAQQHILQNAQETEQKMKNSIKVVQNYKQEIQELKQIIKNQKSQIDKLQNDNTQITLQLTEINKQQQAIQKSQMDISQTENKLTPTQMDDLELTTSKLKVSQDMVNKLQNQIVEHKKSLVQTEMEKDYQYVLGLQKMCATDKRLKQTRNVKTMLK</sequence>
<feature type="compositionally biased region" description="Low complexity" evidence="2">
    <location>
        <begin position="595"/>
        <end position="606"/>
    </location>
</feature>
<feature type="region of interest" description="Disordered" evidence="2">
    <location>
        <begin position="387"/>
        <end position="428"/>
    </location>
</feature>
<evidence type="ECO:0000313" key="4">
    <source>
        <dbReference type="Proteomes" id="UP001642409"/>
    </source>
</evidence>
<feature type="coiled-coil region" evidence="1">
    <location>
        <begin position="723"/>
        <end position="771"/>
    </location>
</feature>
<feature type="compositionally biased region" description="Low complexity" evidence="2">
    <location>
        <begin position="134"/>
        <end position="144"/>
    </location>
</feature>
<evidence type="ECO:0000256" key="2">
    <source>
        <dbReference type="SAM" id="MobiDB-lite"/>
    </source>
</evidence>
<evidence type="ECO:0000256" key="1">
    <source>
        <dbReference type="SAM" id="Coils"/>
    </source>
</evidence>
<protein>
    <submittedName>
        <fullName evidence="3">Hypothetical_protein</fullName>
    </submittedName>
</protein>
<keyword evidence="1" id="KW-0175">Coiled coil</keyword>
<comment type="caution">
    <text evidence="3">The sequence shown here is derived from an EMBL/GenBank/DDBJ whole genome shotgun (WGS) entry which is preliminary data.</text>
</comment>
<keyword evidence="4" id="KW-1185">Reference proteome</keyword>
<evidence type="ECO:0000313" key="3">
    <source>
        <dbReference type="EMBL" id="CAL5970734.1"/>
    </source>
</evidence>